<evidence type="ECO:0000256" key="2">
    <source>
        <dbReference type="ARBA" id="ARBA00022692"/>
    </source>
</evidence>
<evidence type="ECO:0000256" key="5">
    <source>
        <dbReference type="SAM" id="Phobius"/>
    </source>
</evidence>
<proteinExistence type="predicted"/>
<dbReference type="AlphaFoldDB" id="A0A328B8H2"/>
<keyword evidence="4 5" id="KW-0472">Membrane</keyword>
<dbReference type="GO" id="GO:0046873">
    <property type="term" value="F:metal ion transmembrane transporter activity"/>
    <property type="evidence" value="ECO:0007669"/>
    <property type="project" value="InterPro"/>
</dbReference>
<dbReference type="GO" id="GO:0016020">
    <property type="term" value="C:membrane"/>
    <property type="evidence" value="ECO:0007669"/>
    <property type="project" value="UniProtKB-SubCell"/>
</dbReference>
<dbReference type="EMBL" id="QHKM01000012">
    <property type="protein sequence ID" value="RAK62711.1"/>
    <property type="molecule type" value="Genomic_DNA"/>
</dbReference>
<dbReference type="Proteomes" id="UP000248553">
    <property type="component" value="Unassembled WGS sequence"/>
</dbReference>
<feature type="transmembrane region" description="Helical" evidence="5">
    <location>
        <begin position="63"/>
        <end position="81"/>
    </location>
</feature>
<organism evidence="6 7">
    <name type="scientific">Hymenobacter edaphi</name>
    <dbReference type="NCBI Taxonomy" id="2211146"/>
    <lineage>
        <taxon>Bacteria</taxon>
        <taxon>Pseudomonadati</taxon>
        <taxon>Bacteroidota</taxon>
        <taxon>Cytophagia</taxon>
        <taxon>Cytophagales</taxon>
        <taxon>Hymenobacteraceae</taxon>
        <taxon>Hymenobacter</taxon>
    </lineage>
</organism>
<sequence length="244" mass="26122">MLVALLLLFVTVLGAGWLTRFVPTAHTTWLRPLLAFSGAYLVTLTLTHLLPEALELDTDSHRVGYFVLAGFFGQLVLELFSQGVEHGHQHVHAEHAHAGVPFLLLGSLTLHGFMEGSILVQSPGGEVPGGFYAVLTGVALHHIPAAFALMAVLVTRLGSFNKALPWLTIFAAAAPLGVLFSYYQGLDPLQQGGWYPALLGLVSGNFLHVSTTILFEVSPEHKINVRKLLATVLGAGLALLVNGH</sequence>
<comment type="subcellular location">
    <subcellularLocation>
        <location evidence="1">Membrane</location>
        <topology evidence="1">Multi-pass membrane protein</topology>
    </subcellularLocation>
</comment>
<dbReference type="RefSeq" id="WP_111480508.1">
    <property type="nucleotide sequence ID" value="NZ_QHKM01000012.1"/>
</dbReference>
<evidence type="ECO:0000313" key="6">
    <source>
        <dbReference type="EMBL" id="RAK62711.1"/>
    </source>
</evidence>
<dbReference type="Pfam" id="PF02535">
    <property type="entry name" value="Zip"/>
    <property type="match status" value="1"/>
</dbReference>
<keyword evidence="7" id="KW-1185">Reference proteome</keyword>
<dbReference type="OrthoDB" id="654481at2"/>
<evidence type="ECO:0000256" key="1">
    <source>
        <dbReference type="ARBA" id="ARBA00004141"/>
    </source>
</evidence>
<keyword evidence="2 5" id="KW-0812">Transmembrane</keyword>
<comment type="caution">
    <text evidence="6">The sequence shown here is derived from an EMBL/GenBank/DDBJ whole genome shotgun (WGS) entry which is preliminary data.</text>
</comment>
<gene>
    <name evidence="6" type="ORF">DLM85_22860</name>
</gene>
<evidence type="ECO:0000256" key="4">
    <source>
        <dbReference type="ARBA" id="ARBA00023136"/>
    </source>
</evidence>
<evidence type="ECO:0000313" key="7">
    <source>
        <dbReference type="Proteomes" id="UP000248553"/>
    </source>
</evidence>
<feature type="transmembrane region" description="Helical" evidence="5">
    <location>
        <begin position="195"/>
        <end position="215"/>
    </location>
</feature>
<dbReference type="InterPro" id="IPR003689">
    <property type="entry name" value="ZIP"/>
</dbReference>
<reference evidence="7" key="1">
    <citation type="submission" date="2018-05" db="EMBL/GenBank/DDBJ databases">
        <authorList>
            <person name="Nie L."/>
        </authorList>
    </citation>
    <scope>NUCLEOTIDE SEQUENCE [LARGE SCALE GENOMIC DNA]</scope>
    <source>
        <strain evidence="7">NL</strain>
    </source>
</reference>
<evidence type="ECO:0000256" key="3">
    <source>
        <dbReference type="ARBA" id="ARBA00022989"/>
    </source>
</evidence>
<keyword evidence="3 5" id="KW-1133">Transmembrane helix</keyword>
<feature type="transmembrane region" description="Helical" evidence="5">
    <location>
        <begin position="166"/>
        <end position="183"/>
    </location>
</feature>
<feature type="transmembrane region" description="Helical" evidence="5">
    <location>
        <begin position="30"/>
        <end position="51"/>
    </location>
</feature>
<feature type="transmembrane region" description="Helical" evidence="5">
    <location>
        <begin position="131"/>
        <end position="154"/>
    </location>
</feature>
<name>A0A328B8H2_9BACT</name>
<accession>A0A328B8H2</accession>
<protein>
    <submittedName>
        <fullName evidence="6">Zinc/iron permease</fullName>
    </submittedName>
</protein>